<keyword evidence="2" id="KW-1185">Reference proteome</keyword>
<gene>
    <name evidence="1" type="ORF">CF651_22955</name>
</gene>
<evidence type="ECO:0000313" key="1">
    <source>
        <dbReference type="EMBL" id="OXM83974.1"/>
    </source>
</evidence>
<protein>
    <submittedName>
        <fullName evidence="1">Uncharacterized protein</fullName>
    </submittedName>
</protein>
<dbReference type="Proteomes" id="UP000215509">
    <property type="component" value="Unassembled WGS sequence"/>
</dbReference>
<comment type="caution">
    <text evidence="1">The sequence shown here is derived from an EMBL/GenBank/DDBJ whole genome shotgun (WGS) entry which is preliminary data.</text>
</comment>
<proteinExistence type="predicted"/>
<dbReference type="AlphaFoldDB" id="A0A229UKZ3"/>
<dbReference type="Gene3D" id="1.10.10.60">
    <property type="entry name" value="Homeodomain-like"/>
    <property type="match status" value="1"/>
</dbReference>
<organism evidence="1 2">
    <name type="scientific">Paenibacillus rigui</name>
    <dbReference type="NCBI Taxonomy" id="554312"/>
    <lineage>
        <taxon>Bacteria</taxon>
        <taxon>Bacillati</taxon>
        <taxon>Bacillota</taxon>
        <taxon>Bacilli</taxon>
        <taxon>Bacillales</taxon>
        <taxon>Paenibacillaceae</taxon>
        <taxon>Paenibacillus</taxon>
    </lineage>
</organism>
<accession>A0A229UKZ3</accession>
<evidence type="ECO:0000313" key="2">
    <source>
        <dbReference type="Proteomes" id="UP000215509"/>
    </source>
</evidence>
<reference evidence="1 2" key="1">
    <citation type="submission" date="2017-07" db="EMBL/GenBank/DDBJ databases">
        <title>Genome sequencing and assembly of Paenibacillus rigui.</title>
        <authorList>
            <person name="Mayilraj S."/>
        </authorList>
    </citation>
    <scope>NUCLEOTIDE SEQUENCE [LARGE SCALE GENOMIC DNA]</scope>
    <source>
        <strain evidence="1 2">JCM 16352</strain>
    </source>
</reference>
<dbReference type="EMBL" id="NMQW01000036">
    <property type="protein sequence ID" value="OXM83974.1"/>
    <property type="molecule type" value="Genomic_DNA"/>
</dbReference>
<dbReference type="RefSeq" id="WP_094017220.1">
    <property type="nucleotide sequence ID" value="NZ_NMQW01000036.1"/>
</dbReference>
<sequence length="183" mass="20743">MALSDEKREQIKALLATGAAKNDVAKKCKVSWATVDSISKEEPDKIESFREQKRMQFVDRLWNSMDKALGLADKRIELALEASEKLDAIYDKIGESELDFKQKQELQNAINNLSTIPLGQISTFIGTIYDKRALMMGENTENVGVNGEVKQTHEYRIEQQITTDPETAEILRQLYKRQTASSS</sequence>
<dbReference type="OrthoDB" id="2662344at2"/>
<name>A0A229UKZ3_9BACL</name>